<dbReference type="GO" id="GO:0005694">
    <property type="term" value="C:chromosome"/>
    <property type="evidence" value="ECO:0007669"/>
    <property type="project" value="TreeGrafter"/>
</dbReference>
<dbReference type="PANTHER" id="PTHR33375">
    <property type="entry name" value="CHROMOSOME-PARTITIONING PROTEIN PARB-RELATED"/>
    <property type="match status" value="1"/>
</dbReference>
<dbReference type="GO" id="GO:0045881">
    <property type="term" value="P:positive regulation of sporulation resulting in formation of a cellular spore"/>
    <property type="evidence" value="ECO:0007669"/>
    <property type="project" value="TreeGrafter"/>
</dbReference>
<dbReference type="InterPro" id="IPR050336">
    <property type="entry name" value="Chromosome_partition/occlusion"/>
</dbReference>
<dbReference type="Gene3D" id="3.90.1530.10">
    <property type="entry name" value="Conserved hypothetical protein from pyrococcus furiosus pfu- 392566-001, ParB domain"/>
    <property type="match status" value="1"/>
</dbReference>
<dbReference type="AlphaFoldDB" id="A0A3A4AJR9"/>
<evidence type="ECO:0000256" key="1">
    <source>
        <dbReference type="SAM" id="MobiDB-lite"/>
    </source>
</evidence>
<sequence>MDQPLTCRPAPPGRRSPHARGREPVAEVLPQEYVLVPTEQLEPHPDNPHRGDVGLIGESIERNGWYGATLVQRSRMRIIAGEHRWRAAQAKGLAMTPALLLDVDDDQALRIMLADNRISDYGHYDDPALAALLASLPDLAGTGWTPDDLADLDAALPAWVEVVGQERPERAEPPAAVRAPEEEAGAARGPHPSASSAAEAAAPGPAAPLTPASASSGRAELLVVFAPEEHAEAIALIRAIRDRDGETSVGRIVLAALRAHAT</sequence>
<dbReference type="SUPFAM" id="SSF110849">
    <property type="entry name" value="ParB/Sulfiredoxin"/>
    <property type="match status" value="1"/>
</dbReference>
<evidence type="ECO:0000259" key="2">
    <source>
        <dbReference type="SMART" id="SM00470"/>
    </source>
</evidence>
<feature type="compositionally biased region" description="Low complexity" evidence="1">
    <location>
        <begin position="186"/>
        <end position="213"/>
    </location>
</feature>
<dbReference type="Proteomes" id="UP000265768">
    <property type="component" value="Unassembled WGS sequence"/>
</dbReference>
<evidence type="ECO:0000313" key="4">
    <source>
        <dbReference type="Proteomes" id="UP000265768"/>
    </source>
</evidence>
<feature type="region of interest" description="Disordered" evidence="1">
    <location>
        <begin position="1"/>
        <end position="25"/>
    </location>
</feature>
<dbReference type="EMBL" id="QZEY01000027">
    <property type="protein sequence ID" value="RJL21111.1"/>
    <property type="molecule type" value="Genomic_DNA"/>
</dbReference>
<dbReference type="PANTHER" id="PTHR33375:SF1">
    <property type="entry name" value="CHROMOSOME-PARTITIONING PROTEIN PARB-RELATED"/>
    <property type="match status" value="1"/>
</dbReference>
<accession>A0A3A4AJR9</accession>
<proteinExistence type="predicted"/>
<reference evidence="3 4" key="1">
    <citation type="submission" date="2018-09" db="EMBL/GenBank/DDBJ databases">
        <title>YIM 75507 draft genome.</title>
        <authorList>
            <person name="Tang S."/>
            <person name="Feng Y."/>
        </authorList>
    </citation>
    <scope>NUCLEOTIDE SEQUENCE [LARGE SCALE GENOMIC DNA]</scope>
    <source>
        <strain evidence="3 4">YIM 75507</strain>
    </source>
</reference>
<feature type="region of interest" description="Disordered" evidence="1">
    <location>
        <begin position="166"/>
        <end position="213"/>
    </location>
</feature>
<evidence type="ECO:0000313" key="3">
    <source>
        <dbReference type="EMBL" id="RJL21111.1"/>
    </source>
</evidence>
<dbReference type="SMART" id="SM00470">
    <property type="entry name" value="ParB"/>
    <property type="match status" value="1"/>
</dbReference>
<dbReference type="InterPro" id="IPR003115">
    <property type="entry name" value="ParB_N"/>
</dbReference>
<comment type="caution">
    <text evidence="3">The sequence shown here is derived from an EMBL/GenBank/DDBJ whole genome shotgun (WGS) entry which is preliminary data.</text>
</comment>
<protein>
    <recommendedName>
        <fullName evidence="2">ParB-like N-terminal domain-containing protein</fullName>
    </recommendedName>
</protein>
<dbReference type="Pfam" id="PF02195">
    <property type="entry name" value="ParB_N"/>
    <property type="match status" value="1"/>
</dbReference>
<feature type="domain" description="ParB-like N-terminal" evidence="2">
    <location>
        <begin position="34"/>
        <end position="117"/>
    </location>
</feature>
<keyword evidence="4" id="KW-1185">Reference proteome</keyword>
<dbReference type="GO" id="GO:0007059">
    <property type="term" value="P:chromosome segregation"/>
    <property type="evidence" value="ECO:0007669"/>
    <property type="project" value="TreeGrafter"/>
</dbReference>
<name>A0A3A4AJR9_9ACTN</name>
<gene>
    <name evidence="3" type="ORF">D5H75_38520</name>
</gene>
<organism evidence="3 4">
    <name type="scientific">Bailinhaonella thermotolerans</name>
    <dbReference type="NCBI Taxonomy" id="1070861"/>
    <lineage>
        <taxon>Bacteria</taxon>
        <taxon>Bacillati</taxon>
        <taxon>Actinomycetota</taxon>
        <taxon>Actinomycetes</taxon>
        <taxon>Streptosporangiales</taxon>
        <taxon>Streptosporangiaceae</taxon>
        <taxon>Bailinhaonella</taxon>
    </lineage>
</organism>
<dbReference type="InterPro" id="IPR036086">
    <property type="entry name" value="ParB/Sulfiredoxin_sf"/>
</dbReference>